<dbReference type="KEGG" id="ado:A6F68_01669"/>
<feature type="region of interest" description="Disordered" evidence="1">
    <location>
        <begin position="1"/>
        <end position="22"/>
    </location>
</feature>
<organism evidence="2 3">
    <name type="scientific">Tsuneonella dongtanensis</name>
    <dbReference type="NCBI Taxonomy" id="692370"/>
    <lineage>
        <taxon>Bacteria</taxon>
        <taxon>Pseudomonadati</taxon>
        <taxon>Pseudomonadota</taxon>
        <taxon>Alphaproteobacteria</taxon>
        <taxon>Sphingomonadales</taxon>
        <taxon>Erythrobacteraceae</taxon>
        <taxon>Tsuneonella</taxon>
    </lineage>
</organism>
<feature type="compositionally biased region" description="Basic residues" evidence="1">
    <location>
        <begin position="1"/>
        <end position="10"/>
    </location>
</feature>
<proteinExistence type="predicted"/>
<feature type="compositionally biased region" description="Basic and acidic residues" evidence="1">
    <location>
        <begin position="138"/>
        <end position="150"/>
    </location>
</feature>
<reference evidence="2 3" key="1">
    <citation type="submission" date="2016-07" db="EMBL/GenBank/DDBJ databases">
        <title>Complete genome sequence of Altererythrobacter dongtanensis KCTC 22672, a type strain with esterase isolated from tidal flat.</title>
        <authorList>
            <person name="Cheng H."/>
            <person name="Wu Y.-H."/>
            <person name="Zhou P."/>
            <person name="Huo Y.-Y."/>
            <person name="Wang C.-S."/>
            <person name="Xu X.-W."/>
        </authorList>
    </citation>
    <scope>NUCLEOTIDE SEQUENCE [LARGE SCALE GENOMIC DNA]</scope>
    <source>
        <strain evidence="2 3">KCTC 22672</strain>
    </source>
</reference>
<evidence type="ECO:0000256" key="1">
    <source>
        <dbReference type="SAM" id="MobiDB-lite"/>
    </source>
</evidence>
<evidence type="ECO:0000313" key="2">
    <source>
        <dbReference type="EMBL" id="ANY20182.1"/>
    </source>
</evidence>
<dbReference type="EMBL" id="CP016591">
    <property type="protein sequence ID" value="ANY20182.1"/>
    <property type="molecule type" value="Genomic_DNA"/>
</dbReference>
<sequence length="150" mass="15554">MARKSTKTLKKNSGEGSGAVTDVGAKGVSKALAATTDAETDVPGPSENPATNLIIHDIAMRAAGRVVRHTMEKGLLRGRYGGSGAKAIIENRSIGQALVSSLIARLATRSLPGALLVGGGLVAKTLYDRGQSKRTAKRSGDKTLRKMAED</sequence>
<protein>
    <submittedName>
        <fullName evidence="2">Uncharacterized protein</fullName>
    </submittedName>
</protein>
<name>A0A1B2ADE7_9SPHN</name>
<dbReference type="PATRIC" id="fig|692370.5.peg.1684"/>
<evidence type="ECO:0000313" key="3">
    <source>
        <dbReference type="Proteomes" id="UP000092932"/>
    </source>
</evidence>
<dbReference type="STRING" id="692370.A6F68_01669"/>
<keyword evidence="3" id="KW-1185">Reference proteome</keyword>
<dbReference type="Proteomes" id="UP000092932">
    <property type="component" value="Chromosome"/>
</dbReference>
<accession>A0A1B2ADE7</accession>
<gene>
    <name evidence="2" type="ORF">A6F68_01669</name>
</gene>
<feature type="region of interest" description="Disordered" evidence="1">
    <location>
        <begin position="130"/>
        <end position="150"/>
    </location>
</feature>
<dbReference type="AlphaFoldDB" id="A0A1B2ADE7"/>